<accession>A0A091BMI6</accession>
<feature type="chain" id="PRO_5001871390" description="Lipoprotein" evidence="1">
    <location>
        <begin position="24"/>
        <end position="242"/>
    </location>
</feature>
<evidence type="ECO:0000256" key="1">
    <source>
        <dbReference type="SAM" id="SignalP"/>
    </source>
</evidence>
<evidence type="ECO:0008006" key="4">
    <source>
        <dbReference type="Google" id="ProtNLM"/>
    </source>
</evidence>
<name>A0A091BMI6_9GAMM</name>
<proteinExistence type="predicted"/>
<dbReference type="EMBL" id="AVCK01000027">
    <property type="protein sequence ID" value="KFN45550.1"/>
    <property type="molecule type" value="Genomic_DNA"/>
</dbReference>
<keyword evidence="1" id="KW-0732">Signal</keyword>
<protein>
    <recommendedName>
        <fullName evidence="4">Lipoprotein</fullName>
    </recommendedName>
</protein>
<dbReference type="Proteomes" id="UP000029393">
    <property type="component" value="Unassembled WGS sequence"/>
</dbReference>
<dbReference type="OrthoDB" id="7118532at2"/>
<dbReference type="AlphaFoldDB" id="A0A091BMI6"/>
<dbReference type="RefSeq" id="WP_034213148.1">
    <property type="nucleotide sequence ID" value="NZ_AVCK01000027.1"/>
</dbReference>
<organism evidence="2 3">
    <name type="scientific">Arenimonas metalli CF5-1</name>
    <dbReference type="NCBI Taxonomy" id="1384056"/>
    <lineage>
        <taxon>Bacteria</taxon>
        <taxon>Pseudomonadati</taxon>
        <taxon>Pseudomonadota</taxon>
        <taxon>Gammaproteobacteria</taxon>
        <taxon>Lysobacterales</taxon>
        <taxon>Lysobacteraceae</taxon>
        <taxon>Arenimonas</taxon>
    </lineage>
</organism>
<sequence length="242" mass="26583">MRNASRIFLAIAVALSLSGCDIAQDIPLTPEEARKVASPFGMATRELVEDSTEGKVYRVMVESRRPASWGDATGAMWEAERRVCPDGERYQYLTEEPAKGQTEEDVTREHPAGTLFVRTLRCAPKPPYEFEFERPLSANEAYGRMVRRLVDAAPDTTGEKVVQPIVPSEVLPKYRAIEQSYGTSVHQHLPQCASGVQVRHPQIGMYPPDSVPAGPNHIAGYVAFIIECIDPTETAAAATPDA</sequence>
<evidence type="ECO:0000313" key="3">
    <source>
        <dbReference type="Proteomes" id="UP000029393"/>
    </source>
</evidence>
<keyword evidence="3" id="KW-1185">Reference proteome</keyword>
<gene>
    <name evidence="2" type="ORF">N787_12720</name>
</gene>
<dbReference type="PATRIC" id="fig|1384056.3.peg.1872"/>
<comment type="caution">
    <text evidence="2">The sequence shown here is derived from an EMBL/GenBank/DDBJ whole genome shotgun (WGS) entry which is preliminary data.</text>
</comment>
<feature type="signal peptide" evidence="1">
    <location>
        <begin position="1"/>
        <end position="23"/>
    </location>
</feature>
<dbReference type="PROSITE" id="PS51257">
    <property type="entry name" value="PROKAR_LIPOPROTEIN"/>
    <property type="match status" value="1"/>
</dbReference>
<evidence type="ECO:0000313" key="2">
    <source>
        <dbReference type="EMBL" id="KFN45550.1"/>
    </source>
</evidence>
<reference evidence="2 3" key="1">
    <citation type="submission" date="2013-09" db="EMBL/GenBank/DDBJ databases">
        <title>Genome sequencing of Arenimonas metalli.</title>
        <authorList>
            <person name="Chen F."/>
            <person name="Wang G."/>
        </authorList>
    </citation>
    <scope>NUCLEOTIDE SEQUENCE [LARGE SCALE GENOMIC DNA]</scope>
    <source>
        <strain evidence="2 3">CF5-1</strain>
    </source>
</reference>
<dbReference type="STRING" id="1384056.N787_12720"/>